<dbReference type="InterPro" id="IPR042195">
    <property type="entry name" value="ArgJ_beta_C"/>
</dbReference>
<comment type="function">
    <text evidence="6">Catalyzes two activities which are involved in the cyclic version of arginine biosynthesis: the synthesis of N-acetylglutamate from glutamate and acetyl-CoA as the acetyl donor, and of ornithine by transacetylation between N(2)-acetylornithine and glutamate.</text>
</comment>
<protein>
    <recommendedName>
        <fullName evidence="6">Arginine biosynthesis bifunctional protein ArgJ</fullName>
    </recommendedName>
    <domain>
        <recommendedName>
            <fullName evidence="6">Glutamate N-acetyltransferase</fullName>
            <ecNumber evidence="6">2.3.1.35</ecNumber>
        </recommendedName>
        <alternativeName>
            <fullName evidence="6">Ornithine acetyltransferase</fullName>
            <shortName evidence="6">OATase</shortName>
        </alternativeName>
        <alternativeName>
            <fullName evidence="6">Ornithine transacetylase</fullName>
        </alternativeName>
    </domain>
    <domain>
        <recommendedName>
            <fullName evidence="6">Amino-acid acetyltransferase</fullName>
            <ecNumber evidence="6">2.3.1.1</ecNumber>
        </recommendedName>
        <alternativeName>
            <fullName evidence="6">N-acetylglutamate synthase</fullName>
            <shortName evidence="6">AGSase</shortName>
        </alternativeName>
    </domain>
    <component>
        <recommendedName>
            <fullName evidence="6">Arginine biosynthesis bifunctional protein ArgJ alpha chain</fullName>
        </recommendedName>
    </component>
    <component>
        <recommendedName>
            <fullName evidence="6">Arginine biosynthesis bifunctional protein ArgJ beta chain</fullName>
        </recommendedName>
    </component>
</protein>
<comment type="similarity">
    <text evidence="1 6">Belongs to the ArgJ family.</text>
</comment>
<sequence length="423" mass="44352">MQPFPAIEFPPMAHAAPVSPLAPKTTPELGPVAGVRFATAEAGIRYKGRTDVLLLTLDEGTTVAGVFTRSKCPSAPVEWCRANLAHGTARALVVNSGNANAFTGAKGRESTALTAKIAARALGCREEEIYLASTGVIGEPLDATKFEGVLQETATRLAPLPWIEPAKAIMTTDTFPKLATAKVKIDGVEVTIAGIAKGAGMIAPDMATMLSFVFTDAAIEAPALQALLSKGVVDSFNAVTIDGDTSTSDTLMLFATGASGAPRIDDAKDPRLARFRKALTGVLADLAEQVARDGEGARKLVKIHVTGATSKRSARRIAMSIANSPLVKTAVAGEDANWGRIVMAVGKAGEPAERDRLSISFGAIRVAHEGARDPAYDEAEVSAYMKNDVIDITVDLGLGRGADRVMTCDLTKEYVAINGDYRS</sequence>
<comment type="pathway">
    <text evidence="6">Amino-acid biosynthesis; L-arginine biosynthesis; N(2)-acetyl-L-ornithine from L-glutamate: step 1/4.</text>
</comment>
<feature type="site" description="Cleavage; by autolysis" evidence="6">
    <location>
        <begin position="207"/>
        <end position="208"/>
    </location>
</feature>
<comment type="subunit">
    <text evidence="2 6">Heterotetramer of two alpha and two beta chains.</text>
</comment>
<dbReference type="PANTHER" id="PTHR23100">
    <property type="entry name" value="ARGININE BIOSYNTHESIS BIFUNCTIONAL PROTEIN ARGJ"/>
    <property type="match status" value="1"/>
</dbReference>
<dbReference type="EC" id="2.3.1.1" evidence="6"/>
<keyword evidence="6" id="KW-0028">Amino-acid biosynthesis</keyword>
<feature type="site" description="Involved in the stabilization of negative charge on the oxyanion by the formation of the oxyanion hole" evidence="6">
    <location>
        <position position="135"/>
    </location>
</feature>
<feature type="binding site" evidence="6">
    <location>
        <position position="295"/>
    </location>
    <ligand>
        <name>substrate</name>
    </ligand>
</feature>
<dbReference type="PANTHER" id="PTHR23100:SF0">
    <property type="entry name" value="ARGININE BIOSYNTHESIS BIFUNCTIONAL PROTEIN ARGJ, MITOCHONDRIAL"/>
    <property type="match status" value="1"/>
</dbReference>
<reference evidence="7 8" key="1">
    <citation type="submission" date="2023-07" db="EMBL/GenBank/DDBJ databases">
        <title>Genomic Encyclopedia of Type Strains, Phase IV (KMG-IV): sequencing the most valuable type-strain genomes for metagenomic binning, comparative biology and taxonomic classification.</title>
        <authorList>
            <person name="Goeker M."/>
        </authorList>
    </citation>
    <scope>NUCLEOTIDE SEQUENCE [LARGE SCALE GENOMIC DNA]</scope>
    <source>
        <strain evidence="7 8">DSM 2457</strain>
    </source>
</reference>
<dbReference type="GO" id="GO:0004358">
    <property type="term" value="F:L-glutamate N-acetyltransferase activity, acting on acetyl-L-ornithine as donor"/>
    <property type="evidence" value="ECO:0007669"/>
    <property type="project" value="UniProtKB-EC"/>
</dbReference>
<comment type="caution">
    <text evidence="7">The sequence shown here is derived from an EMBL/GenBank/DDBJ whole genome shotgun (WGS) entry which is preliminary data.</text>
</comment>
<dbReference type="InterPro" id="IPR002813">
    <property type="entry name" value="Arg_biosynth_ArgJ"/>
</dbReference>
<evidence type="ECO:0000256" key="3">
    <source>
        <dbReference type="ARBA" id="ARBA00022679"/>
    </source>
</evidence>
<evidence type="ECO:0000256" key="6">
    <source>
        <dbReference type="HAMAP-Rule" id="MF_01106"/>
    </source>
</evidence>
<comment type="catalytic activity">
    <reaction evidence="6">
        <text>L-glutamate + acetyl-CoA = N-acetyl-L-glutamate + CoA + H(+)</text>
        <dbReference type="Rhea" id="RHEA:24292"/>
        <dbReference type="ChEBI" id="CHEBI:15378"/>
        <dbReference type="ChEBI" id="CHEBI:29985"/>
        <dbReference type="ChEBI" id="CHEBI:44337"/>
        <dbReference type="ChEBI" id="CHEBI:57287"/>
        <dbReference type="ChEBI" id="CHEBI:57288"/>
        <dbReference type="EC" id="2.3.1.1"/>
    </reaction>
</comment>
<feature type="chain" id="PRO_5044906007" description="Arginine biosynthesis bifunctional protein ArgJ alpha chain" evidence="6">
    <location>
        <begin position="1"/>
        <end position="207"/>
    </location>
</feature>
<dbReference type="Gene3D" id="3.60.70.12">
    <property type="entry name" value="L-amino peptidase D-ALA esterase/amidase"/>
    <property type="match status" value="1"/>
</dbReference>
<dbReference type="CDD" id="cd02152">
    <property type="entry name" value="OAT"/>
    <property type="match status" value="1"/>
</dbReference>
<dbReference type="Proteomes" id="UP001224682">
    <property type="component" value="Unassembled WGS sequence"/>
</dbReference>
<evidence type="ECO:0000313" key="7">
    <source>
        <dbReference type="EMBL" id="MDQ0304105.1"/>
    </source>
</evidence>
<keyword evidence="4 6" id="KW-0068">Autocatalytic cleavage</keyword>
<feature type="binding site" evidence="6">
    <location>
        <position position="171"/>
    </location>
    <ligand>
        <name>substrate</name>
    </ligand>
</feature>
<dbReference type="EMBL" id="JAUSUI010000006">
    <property type="protein sequence ID" value="MDQ0304105.1"/>
    <property type="molecule type" value="Genomic_DNA"/>
</dbReference>
<keyword evidence="5 6" id="KW-0012">Acyltransferase</keyword>
<keyword evidence="6" id="KW-0963">Cytoplasm</keyword>
<keyword evidence="6" id="KW-0055">Arginine biosynthesis</keyword>
<keyword evidence="6" id="KW-0511">Multifunctional enzyme</keyword>
<evidence type="ECO:0000256" key="5">
    <source>
        <dbReference type="ARBA" id="ARBA00023315"/>
    </source>
</evidence>
<dbReference type="HAMAP" id="MF_01106">
    <property type="entry name" value="ArgJ"/>
    <property type="match status" value="1"/>
</dbReference>
<keyword evidence="3 6" id="KW-0808">Transferase</keyword>
<evidence type="ECO:0000256" key="1">
    <source>
        <dbReference type="ARBA" id="ARBA00006774"/>
    </source>
</evidence>
<dbReference type="Pfam" id="PF01960">
    <property type="entry name" value="ArgJ"/>
    <property type="match status" value="1"/>
</dbReference>
<feature type="binding site" evidence="6">
    <location>
        <position position="208"/>
    </location>
    <ligand>
        <name>substrate</name>
    </ligand>
</feature>
<dbReference type="NCBIfam" id="TIGR00120">
    <property type="entry name" value="ArgJ"/>
    <property type="match status" value="1"/>
</dbReference>
<organism evidence="7 8">
    <name type="scientific">Ancylobacter polymorphus</name>
    <dbReference type="NCBI Taxonomy" id="223390"/>
    <lineage>
        <taxon>Bacteria</taxon>
        <taxon>Pseudomonadati</taxon>
        <taxon>Pseudomonadota</taxon>
        <taxon>Alphaproteobacteria</taxon>
        <taxon>Hyphomicrobiales</taxon>
        <taxon>Xanthobacteraceae</taxon>
        <taxon>Ancylobacter</taxon>
    </lineage>
</organism>
<evidence type="ECO:0000313" key="8">
    <source>
        <dbReference type="Proteomes" id="UP001224682"/>
    </source>
</evidence>
<dbReference type="Gene3D" id="3.10.20.340">
    <property type="entry name" value="ArgJ beta chain, C-terminal domain"/>
    <property type="match status" value="1"/>
</dbReference>
<feature type="active site" description="Nucleophile" evidence="6">
    <location>
        <position position="208"/>
    </location>
</feature>
<proteinExistence type="inferred from homology"/>
<accession>A0ABU0BFB6</accession>
<feature type="binding site" evidence="6">
    <location>
        <position position="197"/>
    </location>
    <ligand>
        <name>substrate</name>
    </ligand>
</feature>
<evidence type="ECO:0000256" key="4">
    <source>
        <dbReference type="ARBA" id="ARBA00022813"/>
    </source>
</evidence>
<dbReference type="NCBIfam" id="NF003802">
    <property type="entry name" value="PRK05388.1"/>
    <property type="match status" value="1"/>
</dbReference>
<name>A0ABU0BFB6_9HYPH</name>
<comment type="subcellular location">
    <subcellularLocation>
        <location evidence="6">Cytoplasm</location>
    </subcellularLocation>
</comment>
<dbReference type="SUPFAM" id="SSF56266">
    <property type="entry name" value="DmpA/ArgJ-like"/>
    <property type="match status" value="1"/>
</dbReference>
<feature type="binding site" evidence="6">
    <location>
        <position position="423"/>
    </location>
    <ligand>
        <name>substrate</name>
    </ligand>
</feature>
<comment type="catalytic activity">
    <reaction evidence="6">
        <text>N(2)-acetyl-L-ornithine + L-glutamate = N-acetyl-L-glutamate + L-ornithine</text>
        <dbReference type="Rhea" id="RHEA:15349"/>
        <dbReference type="ChEBI" id="CHEBI:29985"/>
        <dbReference type="ChEBI" id="CHEBI:44337"/>
        <dbReference type="ChEBI" id="CHEBI:46911"/>
        <dbReference type="ChEBI" id="CHEBI:57805"/>
        <dbReference type="EC" id="2.3.1.35"/>
    </reaction>
</comment>
<evidence type="ECO:0000256" key="2">
    <source>
        <dbReference type="ARBA" id="ARBA00011475"/>
    </source>
</evidence>
<dbReference type="EC" id="2.3.1.35" evidence="6"/>
<keyword evidence="8" id="KW-1185">Reference proteome</keyword>
<gene>
    <name evidence="6" type="primary">argJ</name>
    <name evidence="7" type="ORF">J2S75_003141</name>
</gene>
<comment type="pathway">
    <text evidence="6">Amino-acid biosynthesis; L-arginine biosynthesis; L-ornithine and N-acetyl-L-glutamate from L-glutamate and N(2)-acetyl-L-ornithine (cyclic): step 1/1.</text>
</comment>
<feature type="chain" id="PRO_5044906006" description="Arginine biosynthesis bifunctional protein ArgJ beta chain" evidence="6">
    <location>
        <begin position="208"/>
        <end position="423"/>
    </location>
</feature>
<feature type="binding site" evidence="6">
    <location>
        <position position="418"/>
    </location>
    <ligand>
        <name>substrate</name>
    </ligand>
</feature>
<feature type="site" description="Involved in the stabilization of negative charge on the oxyanion by the formation of the oxyanion hole" evidence="6">
    <location>
        <position position="134"/>
    </location>
</feature>
<dbReference type="InterPro" id="IPR016117">
    <property type="entry name" value="ArgJ-like_dom_sf"/>
</dbReference>